<dbReference type="RefSeq" id="XP_009549907.1">
    <property type="nucleotide sequence ID" value="XM_009551612.1"/>
</dbReference>
<feature type="region of interest" description="Disordered" evidence="1">
    <location>
        <begin position="139"/>
        <end position="162"/>
    </location>
</feature>
<feature type="region of interest" description="Disordered" evidence="1">
    <location>
        <begin position="1"/>
        <end position="84"/>
    </location>
</feature>
<dbReference type="Proteomes" id="UP000030671">
    <property type="component" value="Unassembled WGS sequence"/>
</dbReference>
<keyword evidence="3" id="KW-1185">Reference proteome</keyword>
<sequence length="258" mass="28102">MSNASSCLSFARPRLLAPTSSLSAPTSPTRDLETTPNPISRPPPDSRPPKIKHQNPRLAVPARMAPASRPLPLPTPSPFSPASRPAAHPCLVVYIRKESRPPMRPALLITRACESPGSPESRLGNSRVRRIIRGAKREEVGVRKSAGRQASQSAPRTCRPHARREHRNGMHMCGMCMRACVRACMCICVYAYVRSGTNTSAVCVGQQNNKRRARARNQGRAAESEASKRKSRGRGRGKARQDGARGWACGKTGRDDAT</sequence>
<feature type="compositionally biased region" description="Pro residues" evidence="1">
    <location>
        <begin position="69"/>
        <end position="79"/>
    </location>
</feature>
<dbReference type="GeneID" id="20672338"/>
<dbReference type="InParanoid" id="W4JXT0"/>
<proteinExistence type="predicted"/>
<dbReference type="AlphaFoldDB" id="W4JXT0"/>
<gene>
    <name evidence="2" type="ORF">HETIRDRAFT_387930</name>
</gene>
<dbReference type="HOGENOM" id="CLU_1077915_0_0_1"/>
<evidence type="ECO:0000313" key="3">
    <source>
        <dbReference type="Proteomes" id="UP000030671"/>
    </source>
</evidence>
<name>W4JXT0_HETIT</name>
<feature type="compositionally biased region" description="Low complexity" evidence="1">
    <location>
        <begin position="12"/>
        <end position="29"/>
    </location>
</feature>
<dbReference type="KEGG" id="hir:HETIRDRAFT_387930"/>
<protein>
    <submittedName>
        <fullName evidence="2">Uncharacterized protein</fullName>
    </submittedName>
</protein>
<accession>W4JXT0</accession>
<reference evidence="2 3" key="1">
    <citation type="journal article" date="2012" name="New Phytol.">
        <title>Insight into trade-off between wood decay and parasitism from the genome of a fungal forest pathogen.</title>
        <authorList>
            <person name="Olson A."/>
            <person name="Aerts A."/>
            <person name="Asiegbu F."/>
            <person name="Belbahri L."/>
            <person name="Bouzid O."/>
            <person name="Broberg A."/>
            <person name="Canback B."/>
            <person name="Coutinho P.M."/>
            <person name="Cullen D."/>
            <person name="Dalman K."/>
            <person name="Deflorio G."/>
            <person name="van Diepen L.T."/>
            <person name="Dunand C."/>
            <person name="Duplessis S."/>
            <person name="Durling M."/>
            <person name="Gonthier P."/>
            <person name="Grimwood J."/>
            <person name="Fossdal C.G."/>
            <person name="Hansson D."/>
            <person name="Henrissat B."/>
            <person name="Hietala A."/>
            <person name="Himmelstrand K."/>
            <person name="Hoffmeister D."/>
            <person name="Hogberg N."/>
            <person name="James T.Y."/>
            <person name="Karlsson M."/>
            <person name="Kohler A."/>
            <person name="Kues U."/>
            <person name="Lee Y.H."/>
            <person name="Lin Y.C."/>
            <person name="Lind M."/>
            <person name="Lindquist E."/>
            <person name="Lombard V."/>
            <person name="Lucas S."/>
            <person name="Lunden K."/>
            <person name="Morin E."/>
            <person name="Murat C."/>
            <person name="Park J."/>
            <person name="Raffaello T."/>
            <person name="Rouze P."/>
            <person name="Salamov A."/>
            <person name="Schmutz J."/>
            <person name="Solheim H."/>
            <person name="Stahlberg J."/>
            <person name="Velez H."/>
            <person name="de Vries R.P."/>
            <person name="Wiebenga A."/>
            <person name="Woodward S."/>
            <person name="Yakovlev I."/>
            <person name="Garbelotto M."/>
            <person name="Martin F."/>
            <person name="Grigoriev I.V."/>
            <person name="Stenlid J."/>
        </authorList>
    </citation>
    <scope>NUCLEOTIDE SEQUENCE [LARGE SCALE GENOMIC DNA]</scope>
    <source>
        <strain evidence="2 3">TC 32-1</strain>
    </source>
</reference>
<dbReference type="EMBL" id="KI925462">
    <property type="protein sequence ID" value="ETW77890.1"/>
    <property type="molecule type" value="Genomic_DNA"/>
</dbReference>
<organism evidence="2 3">
    <name type="scientific">Heterobasidion irregulare (strain TC 32-1)</name>
    <dbReference type="NCBI Taxonomy" id="747525"/>
    <lineage>
        <taxon>Eukaryota</taxon>
        <taxon>Fungi</taxon>
        <taxon>Dikarya</taxon>
        <taxon>Basidiomycota</taxon>
        <taxon>Agaricomycotina</taxon>
        <taxon>Agaricomycetes</taxon>
        <taxon>Russulales</taxon>
        <taxon>Bondarzewiaceae</taxon>
        <taxon>Heterobasidion</taxon>
        <taxon>Heterobasidion annosum species complex</taxon>
    </lineage>
</organism>
<evidence type="ECO:0000256" key="1">
    <source>
        <dbReference type="SAM" id="MobiDB-lite"/>
    </source>
</evidence>
<evidence type="ECO:0000313" key="2">
    <source>
        <dbReference type="EMBL" id="ETW77890.1"/>
    </source>
</evidence>
<feature type="region of interest" description="Disordered" evidence="1">
    <location>
        <begin position="207"/>
        <end position="258"/>
    </location>
</feature>
<feature type="compositionally biased region" description="Basic residues" evidence="1">
    <location>
        <begin position="229"/>
        <end position="238"/>
    </location>
</feature>